<sequence>MSAWIETVAEAQRRARRRLPKSVYSALLAGSEKGVSYDDNTAAFAELGFAPHVADLSPKRDQATTVLGQDIALPVIISPTGVQAVHPDGEVAVARAAAARGTAIGLSSFASKPLAEVVAANPNTFFQMYWMGSKDAMTRRIEYAREAGAKALIVTLDWSFSYGRDWGSPRIPERLTLKEMVRFAPEAVSRPRWLWDFVKSRSLPDLTTPNLAEPGRDAPTFFGAYGEWMQTPPPSWEDVRWLREQWDGPFLLKGVCRVDDALRAVDAGVTAISVSNHGGNNLDATPAPIRALPAIADAVGDQVELLLDGGVRRGSDVVKALALGARAVMIGRAYLWGLAAAGQQGVENVLDIISRGIDSALLGLGRSSVHELTRDDVVVPPGFTRALGTPRTPGGPGTPSAPRTSGTPRTPDAPRTSGAPSTPGTV</sequence>
<dbReference type="PANTHER" id="PTHR10578:SF107">
    <property type="entry name" value="2-HYDROXYACID OXIDASE 1"/>
    <property type="match status" value="1"/>
</dbReference>
<dbReference type="PANTHER" id="PTHR10578">
    <property type="entry name" value="S -2-HYDROXY-ACID OXIDASE-RELATED"/>
    <property type="match status" value="1"/>
</dbReference>
<gene>
    <name evidence="8" type="primary">mftD</name>
    <name evidence="8" type="ORF">GCM10009601_21040</name>
</gene>
<evidence type="ECO:0000259" key="7">
    <source>
        <dbReference type="PROSITE" id="PS51349"/>
    </source>
</evidence>
<organism evidence="8 9">
    <name type="scientific">Streptomyces thermospinosisporus</name>
    <dbReference type="NCBI Taxonomy" id="161482"/>
    <lineage>
        <taxon>Bacteria</taxon>
        <taxon>Bacillati</taxon>
        <taxon>Actinomycetota</taxon>
        <taxon>Actinomycetes</taxon>
        <taxon>Kitasatosporales</taxon>
        <taxon>Streptomycetaceae</taxon>
        <taxon>Streptomyces</taxon>
    </lineage>
</organism>
<evidence type="ECO:0000256" key="1">
    <source>
        <dbReference type="ARBA" id="ARBA00001917"/>
    </source>
</evidence>
<dbReference type="InterPro" id="IPR037396">
    <property type="entry name" value="FMN_HAD"/>
</dbReference>
<evidence type="ECO:0000256" key="6">
    <source>
        <dbReference type="SAM" id="MobiDB-lite"/>
    </source>
</evidence>
<proteinExistence type="inferred from homology"/>
<dbReference type="InterPro" id="IPR023989">
    <property type="entry name" value="MftD"/>
</dbReference>
<comment type="cofactor">
    <cofactor evidence="1">
        <name>FMN</name>
        <dbReference type="ChEBI" id="CHEBI:58210"/>
    </cofactor>
</comment>
<evidence type="ECO:0000313" key="8">
    <source>
        <dbReference type="EMBL" id="GAA1421274.1"/>
    </source>
</evidence>
<evidence type="ECO:0000313" key="9">
    <source>
        <dbReference type="Proteomes" id="UP001500973"/>
    </source>
</evidence>
<dbReference type="EMBL" id="BAAAIZ010000025">
    <property type="protein sequence ID" value="GAA1421274.1"/>
    <property type="molecule type" value="Genomic_DNA"/>
</dbReference>
<dbReference type="Proteomes" id="UP001500973">
    <property type="component" value="Unassembled WGS sequence"/>
</dbReference>
<feature type="compositionally biased region" description="Low complexity" evidence="6">
    <location>
        <begin position="384"/>
        <end position="410"/>
    </location>
</feature>
<dbReference type="Pfam" id="PF01070">
    <property type="entry name" value="FMN_dh"/>
    <property type="match status" value="1"/>
</dbReference>
<evidence type="ECO:0000256" key="5">
    <source>
        <dbReference type="ARBA" id="ARBA00024042"/>
    </source>
</evidence>
<accession>A0ABP4JGB3</accession>
<evidence type="ECO:0000256" key="4">
    <source>
        <dbReference type="ARBA" id="ARBA00023002"/>
    </source>
</evidence>
<dbReference type="PIRSF" id="PIRSF000138">
    <property type="entry name" value="Al-hdrx_acd_dh"/>
    <property type="match status" value="1"/>
</dbReference>
<keyword evidence="3" id="KW-0288">FMN</keyword>
<dbReference type="NCBIfam" id="TIGR03966">
    <property type="entry name" value="actino_HemFlav"/>
    <property type="match status" value="1"/>
</dbReference>
<dbReference type="InterPro" id="IPR013785">
    <property type="entry name" value="Aldolase_TIM"/>
</dbReference>
<reference evidence="9" key="1">
    <citation type="journal article" date="2019" name="Int. J. Syst. Evol. Microbiol.">
        <title>The Global Catalogue of Microorganisms (GCM) 10K type strain sequencing project: providing services to taxonomists for standard genome sequencing and annotation.</title>
        <authorList>
            <consortium name="The Broad Institute Genomics Platform"/>
            <consortium name="The Broad Institute Genome Sequencing Center for Infectious Disease"/>
            <person name="Wu L."/>
            <person name="Ma J."/>
        </authorList>
    </citation>
    <scope>NUCLEOTIDE SEQUENCE [LARGE SCALE GENOMIC DNA]</scope>
    <source>
        <strain evidence="9">JCM 11756</strain>
    </source>
</reference>
<keyword evidence="4" id="KW-0560">Oxidoreductase</keyword>
<protein>
    <submittedName>
        <fullName evidence="8">Mycofactocin biosynthesis FMN-dependent deaminase MftD</fullName>
    </submittedName>
</protein>
<dbReference type="PROSITE" id="PS51349">
    <property type="entry name" value="FMN_HYDROXY_ACID_DH_2"/>
    <property type="match status" value="1"/>
</dbReference>
<feature type="region of interest" description="Disordered" evidence="6">
    <location>
        <begin position="380"/>
        <end position="426"/>
    </location>
</feature>
<dbReference type="RefSeq" id="WP_344011883.1">
    <property type="nucleotide sequence ID" value="NZ_BAAAIZ010000025.1"/>
</dbReference>
<name>A0ABP4JGB3_9ACTN</name>
<dbReference type="Gene3D" id="3.20.20.70">
    <property type="entry name" value="Aldolase class I"/>
    <property type="match status" value="1"/>
</dbReference>
<evidence type="ECO:0000256" key="2">
    <source>
        <dbReference type="ARBA" id="ARBA00022630"/>
    </source>
</evidence>
<feature type="domain" description="FMN hydroxy acid dehydrogenase" evidence="7">
    <location>
        <begin position="1"/>
        <end position="382"/>
    </location>
</feature>
<comment type="caution">
    <text evidence="8">The sequence shown here is derived from an EMBL/GenBank/DDBJ whole genome shotgun (WGS) entry which is preliminary data.</text>
</comment>
<evidence type="ECO:0000256" key="3">
    <source>
        <dbReference type="ARBA" id="ARBA00022643"/>
    </source>
</evidence>
<dbReference type="CDD" id="cd02809">
    <property type="entry name" value="alpha_hydroxyacid_oxid_FMN"/>
    <property type="match status" value="1"/>
</dbReference>
<keyword evidence="9" id="KW-1185">Reference proteome</keyword>
<dbReference type="InterPro" id="IPR000262">
    <property type="entry name" value="FMN-dep_DH"/>
</dbReference>
<dbReference type="InterPro" id="IPR012133">
    <property type="entry name" value="Alpha-hydoxy_acid_DH_FMN"/>
</dbReference>
<dbReference type="SUPFAM" id="SSF51395">
    <property type="entry name" value="FMN-linked oxidoreductases"/>
    <property type="match status" value="1"/>
</dbReference>
<keyword evidence="2" id="KW-0285">Flavoprotein</keyword>
<comment type="similarity">
    <text evidence="5">Belongs to the FMN-dependent alpha-hydroxy acid dehydrogenase family.</text>
</comment>